<reference evidence="1 2" key="1">
    <citation type="submission" date="2015-01" db="EMBL/GenBank/DDBJ databases">
        <title>Evolution of Trichinella species and genotypes.</title>
        <authorList>
            <person name="Korhonen P.K."/>
            <person name="Edoardo P."/>
            <person name="Giuseppe L.R."/>
            <person name="Gasser R.B."/>
        </authorList>
    </citation>
    <scope>NUCLEOTIDE SEQUENCE [LARGE SCALE GENOMIC DNA]</scope>
    <source>
        <strain evidence="1">ISS588</strain>
    </source>
</reference>
<evidence type="ECO:0000313" key="2">
    <source>
        <dbReference type="Proteomes" id="UP000054805"/>
    </source>
</evidence>
<dbReference type="Proteomes" id="UP000054805">
    <property type="component" value="Unassembled WGS sequence"/>
</dbReference>
<keyword evidence="2" id="KW-1185">Reference proteome</keyword>
<dbReference type="AlphaFoldDB" id="A0A0V1IHM9"/>
<gene>
    <name evidence="1" type="ORF">T4B_3934</name>
</gene>
<evidence type="ECO:0000313" key="1">
    <source>
        <dbReference type="EMBL" id="KRZ22246.1"/>
    </source>
</evidence>
<dbReference type="EMBL" id="JYDS01000179">
    <property type="protein sequence ID" value="KRZ22246.1"/>
    <property type="molecule type" value="Genomic_DNA"/>
</dbReference>
<protein>
    <submittedName>
        <fullName evidence="1">Uncharacterized protein</fullName>
    </submittedName>
</protein>
<accession>A0A0V1IHM9</accession>
<organism evidence="1 2">
    <name type="scientific">Trichinella pseudospiralis</name>
    <name type="common">Parasitic roundworm</name>
    <dbReference type="NCBI Taxonomy" id="6337"/>
    <lineage>
        <taxon>Eukaryota</taxon>
        <taxon>Metazoa</taxon>
        <taxon>Ecdysozoa</taxon>
        <taxon>Nematoda</taxon>
        <taxon>Enoplea</taxon>
        <taxon>Dorylaimia</taxon>
        <taxon>Trichinellida</taxon>
        <taxon>Trichinellidae</taxon>
        <taxon>Trichinella</taxon>
    </lineage>
</organism>
<name>A0A0V1IHM9_TRIPS</name>
<comment type="caution">
    <text evidence="1">The sequence shown here is derived from an EMBL/GenBank/DDBJ whole genome shotgun (WGS) entry which is preliminary data.</text>
</comment>
<sequence length="81" mass="9109">MFLRGNMPKTLTQGKSDSSSKQLNQLLRYVHQCLELLTAGAARVCKTRDGFTRFLAKLFTPLLQVVLIIKAAPSIRHQPQL</sequence>
<proteinExistence type="predicted"/>